<geneLocation type="plasmid" evidence="2">
    <name>unnamed3</name>
</geneLocation>
<reference evidence="1" key="1">
    <citation type="submission" date="2016-07" db="EMBL/GenBank/DDBJ databases">
        <title>Microvirga ossetica sp. nov. a new species of rhizobia isolated from root nodules of the legume species Vicia alpestris Steven originated from North Ossetia region in the Caucasus.</title>
        <authorList>
            <person name="Safronova V.I."/>
            <person name="Kuznetsova I.G."/>
            <person name="Sazanova A.L."/>
            <person name="Belimov A."/>
            <person name="Andronov E."/>
            <person name="Osledkin Y.S."/>
            <person name="Onishchuk O.P."/>
            <person name="Kurchak O.N."/>
            <person name="Shaposhnikov A.I."/>
            <person name="Willems A."/>
            <person name="Tikhonovich I.A."/>
        </authorList>
    </citation>
    <scope>NUCLEOTIDE SEQUENCE [LARGE SCALE GENOMIC DNA]</scope>
    <source>
        <strain evidence="1">V5/3M</strain>
        <plasmid evidence="1">unnamed1</plasmid>
        <plasmid evidence="2">unnamed3</plasmid>
    </source>
</reference>
<dbReference type="KEGG" id="moc:BB934_33245"/>
<sequence>MTGVILRPYPVHLSASYQGIHLHPKILIHDRLTVSLAPIHGLPPTEPLRRTLDHVLAVAVDHNGEFLRDSFKRLDGCRHLHLVVGCGSALVALGSSSRDKANAFAIPLGSNCTLRFNSIISGIVKPEGRNSACGRSKALSLRIGNVEHSHTVV</sequence>
<proteinExistence type="predicted"/>
<organism evidence="1">
    <name type="scientific">Microvirga ossetica</name>
    <dbReference type="NCBI Taxonomy" id="1882682"/>
    <lineage>
        <taxon>Bacteria</taxon>
        <taxon>Pseudomonadati</taxon>
        <taxon>Pseudomonadota</taxon>
        <taxon>Alphaproteobacteria</taxon>
        <taxon>Hyphomicrobiales</taxon>
        <taxon>Methylobacteriaceae</taxon>
        <taxon>Microvirga</taxon>
    </lineage>
</organism>
<keyword evidence="1" id="KW-0614">Plasmid</keyword>
<evidence type="ECO:0000313" key="1">
    <source>
        <dbReference type="EMBL" id="ANY83073.1"/>
    </source>
</evidence>
<name>A0A1B2ESX1_9HYPH</name>
<geneLocation type="plasmid" evidence="1">
    <name>unnamed1</name>
</geneLocation>
<dbReference type="KEGG" id="moc:BB934_34625"/>
<dbReference type="AlphaFoldDB" id="A0A1B2ESX1"/>
<dbReference type="EMBL" id="CP016617">
    <property type="protein sequence ID" value="ANY83073.1"/>
    <property type="molecule type" value="Genomic_DNA"/>
</dbReference>
<dbReference type="EMBL" id="CP016618">
    <property type="protein sequence ID" value="ANY83422.1"/>
    <property type="molecule type" value="Genomic_DNA"/>
</dbReference>
<protein>
    <submittedName>
        <fullName evidence="1">Uncharacterized protein</fullName>
    </submittedName>
</protein>
<accession>A0A1B2ESX1</accession>
<evidence type="ECO:0000313" key="2">
    <source>
        <dbReference type="EMBL" id="ANY83422.1"/>
    </source>
</evidence>
<gene>
    <name evidence="1" type="ORF">BB934_33245</name>
    <name evidence="2" type="ORF">BB934_34625</name>
</gene>